<dbReference type="Pfam" id="PF00240">
    <property type="entry name" value="ubiquitin"/>
    <property type="match status" value="1"/>
</dbReference>
<dbReference type="PANTHER" id="PTHR23010:SF1">
    <property type="entry name" value="MIDNOLIN"/>
    <property type="match status" value="1"/>
</dbReference>
<proteinExistence type="predicted"/>
<protein>
    <recommendedName>
        <fullName evidence="4">Ubiquitin-like domain-containing protein</fullName>
    </recommendedName>
</protein>
<feature type="region of interest" description="Disordered" evidence="3">
    <location>
        <begin position="469"/>
        <end position="521"/>
    </location>
</feature>
<reference evidence="5" key="1">
    <citation type="submission" date="2015-11" db="EMBL/GenBank/DDBJ databases">
        <title>De novo transcriptome assembly of four potential Pierce s Disease insect vectors from Arizona vineyards.</title>
        <authorList>
            <person name="Tassone E.E."/>
        </authorList>
    </citation>
    <scope>NUCLEOTIDE SEQUENCE</scope>
</reference>
<dbReference type="PANTHER" id="PTHR23010">
    <property type="entry name" value="MIDNOLIN"/>
    <property type="match status" value="1"/>
</dbReference>
<comment type="subcellular location">
    <subcellularLocation>
        <location evidence="1">Nucleus</location>
    </subcellularLocation>
</comment>
<feature type="compositionally biased region" description="Low complexity" evidence="3">
    <location>
        <begin position="158"/>
        <end position="176"/>
    </location>
</feature>
<feature type="compositionally biased region" description="Polar residues" evidence="3">
    <location>
        <begin position="1"/>
        <end position="19"/>
    </location>
</feature>
<evidence type="ECO:0000256" key="1">
    <source>
        <dbReference type="ARBA" id="ARBA00004123"/>
    </source>
</evidence>
<dbReference type="SUPFAM" id="SSF54236">
    <property type="entry name" value="Ubiquitin-like"/>
    <property type="match status" value="1"/>
</dbReference>
<dbReference type="PROSITE" id="PS50053">
    <property type="entry name" value="UBIQUITIN_2"/>
    <property type="match status" value="1"/>
</dbReference>
<evidence type="ECO:0000259" key="4">
    <source>
        <dbReference type="PROSITE" id="PS50053"/>
    </source>
</evidence>
<evidence type="ECO:0000313" key="5">
    <source>
        <dbReference type="EMBL" id="JAT12026.1"/>
    </source>
</evidence>
<dbReference type="Gene3D" id="3.10.20.90">
    <property type="entry name" value="Phosphatidylinositol 3-kinase Catalytic Subunit, Chain A, domain 1"/>
    <property type="match status" value="1"/>
</dbReference>
<dbReference type="GO" id="GO:0005634">
    <property type="term" value="C:nucleus"/>
    <property type="evidence" value="ECO:0007669"/>
    <property type="project" value="UniProtKB-SubCell"/>
</dbReference>
<evidence type="ECO:0000256" key="2">
    <source>
        <dbReference type="ARBA" id="ARBA00023242"/>
    </source>
</evidence>
<keyword evidence="2" id="KW-0539">Nucleus</keyword>
<dbReference type="AlphaFoldDB" id="A0A1B6KKR7"/>
<feature type="region of interest" description="Disordered" evidence="3">
    <location>
        <begin position="158"/>
        <end position="184"/>
    </location>
</feature>
<dbReference type="SMART" id="SM00213">
    <property type="entry name" value="UBQ"/>
    <property type="match status" value="1"/>
</dbReference>
<feature type="compositionally biased region" description="Low complexity" evidence="3">
    <location>
        <begin position="423"/>
        <end position="432"/>
    </location>
</feature>
<dbReference type="InterPro" id="IPR000626">
    <property type="entry name" value="Ubiquitin-like_dom"/>
</dbReference>
<evidence type="ECO:0000256" key="3">
    <source>
        <dbReference type="SAM" id="MobiDB-lite"/>
    </source>
</evidence>
<dbReference type="InterPro" id="IPR039336">
    <property type="entry name" value="Midnolin"/>
</dbReference>
<organism evidence="5">
    <name type="scientific">Graphocephala atropunctata</name>
    <dbReference type="NCBI Taxonomy" id="36148"/>
    <lineage>
        <taxon>Eukaryota</taxon>
        <taxon>Metazoa</taxon>
        <taxon>Ecdysozoa</taxon>
        <taxon>Arthropoda</taxon>
        <taxon>Hexapoda</taxon>
        <taxon>Insecta</taxon>
        <taxon>Pterygota</taxon>
        <taxon>Neoptera</taxon>
        <taxon>Paraneoptera</taxon>
        <taxon>Hemiptera</taxon>
        <taxon>Auchenorrhyncha</taxon>
        <taxon>Membracoidea</taxon>
        <taxon>Cicadellidae</taxon>
        <taxon>Cicadellinae</taxon>
        <taxon>Cicadellini</taxon>
        <taxon>Graphocephala</taxon>
    </lineage>
</organism>
<feature type="domain" description="Ubiquitin-like" evidence="4">
    <location>
        <begin position="32"/>
        <end position="106"/>
    </location>
</feature>
<feature type="region of interest" description="Disordered" evidence="3">
    <location>
        <begin position="403"/>
        <end position="455"/>
    </location>
</feature>
<feature type="region of interest" description="Disordered" evidence="3">
    <location>
        <begin position="1"/>
        <end position="22"/>
    </location>
</feature>
<feature type="compositionally biased region" description="Polar residues" evidence="3">
    <location>
        <begin position="403"/>
        <end position="412"/>
    </location>
</feature>
<dbReference type="InterPro" id="IPR029071">
    <property type="entry name" value="Ubiquitin-like_domsf"/>
</dbReference>
<dbReference type="EMBL" id="GEBQ01027951">
    <property type="protein sequence ID" value="JAT12026.1"/>
    <property type="molecule type" value="Transcribed_RNA"/>
</dbReference>
<sequence length="521" mass="56357">MESSSGNATTESTQNNSDSDLGCGCKNSASSITISVTPTTGGQFDLAVTKNDTIENLKKLISKKLKVPKERICLLHRERQLREGTVQENQLVDGSRLTLLPSVETGLLAQRPEQSVMQALESLNDSQVNDFLSGKAPLNLTMRLGDHMMLIQLQLSTVTPSSSSGSSSSSKRSSTSGKHLTKSLATSDPLASLTSIVNKSIEGPSTKLRDKQIAAKRNSFLALLDSQKPEPEVSSCLPEESIKSSEETVTSFVPVTKVESSDSGVTMDVDSAVVKSLAENTVTGGACKCDSSSSQRASVSTTKPMLDTRALAEASRNLTQTLKQLSSEVLTSKTDPIEDAIGSKRRQGAIIESMHHHGKGVYSGTFSGTLNPALQDRYGRPKRDISTIIHILNDLLCATPQYRNSRPGTLSPLSPEKPLPAPTSTQTTSTQTHSDMLSPACSSTAVSDSVENQATRDKMERLRLIMEERRERRRAARSRPYTRTLTPTRKHTQWSAKSETQLPMDTELCAQPDVTPEPVIA</sequence>
<feature type="compositionally biased region" description="Polar residues" evidence="3">
    <location>
        <begin position="481"/>
        <end position="503"/>
    </location>
</feature>
<name>A0A1B6KKR7_9HEMI</name>
<gene>
    <name evidence="5" type="ORF">g.30538</name>
</gene>
<accession>A0A1B6KKR7</accession>
<feature type="compositionally biased region" description="Polar residues" evidence="3">
    <location>
        <begin position="440"/>
        <end position="453"/>
    </location>
</feature>